<dbReference type="GO" id="GO:0000118">
    <property type="term" value="C:histone deacetylase complex"/>
    <property type="evidence" value="ECO:0007669"/>
    <property type="project" value="TreeGrafter"/>
</dbReference>
<feature type="compositionally biased region" description="Basic and acidic residues" evidence="4">
    <location>
        <begin position="355"/>
        <end position="364"/>
    </location>
</feature>
<feature type="domain" description="JmjC" evidence="5">
    <location>
        <begin position="727"/>
        <end position="895"/>
    </location>
</feature>
<keyword evidence="2" id="KW-0479">Metal-binding</keyword>
<evidence type="ECO:0000313" key="7">
    <source>
        <dbReference type="Proteomes" id="UP000703661"/>
    </source>
</evidence>
<feature type="region of interest" description="Disordered" evidence="4">
    <location>
        <begin position="175"/>
        <end position="204"/>
    </location>
</feature>
<feature type="region of interest" description="Disordered" evidence="4">
    <location>
        <begin position="116"/>
        <end position="148"/>
    </location>
</feature>
<feature type="compositionally biased region" description="Polar residues" evidence="4">
    <location>
        <begin position="365"/>
        <end position="382"/>
    </location>
</feature>
<name>A0A9P6MR81_9FUNG</name>
<dbReference type="AlphaFoldDB" id="A0A9P6MR81"/>
<dbReference type="GO" id="GO:0032454">
    <property type="term" value="F:histone H3K9 demethylase activity"/>
    <property type="evidence" value="ECO:0007669"/>
    <property type="project" value="InterPro"/>
</dbReference>
<feature type="compositionally biased region" description="Polar residues" evidence="4">
    <location>
        <begin position="116"/>
        <end position="126"/>
    </location>
</feature>
<feature type="compositionally biased region" description="Basic and acidic residues" evidence="4">
    <location>
        <begin position="130"/>
        <end position="139"/>
    </location>
</feature>
<organism evidence="6 7">
    <name type="scientific">Entomortierella chlamydospora</name>
    <dbReference type="NCBI Taxonomy" id="101097"/>
    <lineage>
        <taxon>Eukaryota</taxon>
        <taxon>Fungi</taxon>
        <taxon>Fungi incertae sedis</taxon>
        <taxon>Mucoromycota</taxon>
        <taxon>Mortierellomycotina</taxon>
        <taxon>Mortierellomycetes</taxon>
        <taxon>Mortierellales</taxon>
        <taxon>Mortierellaceae</taxon>
        <taxon>Entomortierella</taxon>
    </lineage>
</organism>
<keyword evidence="7" id="KW-1185">Reference proteome</keyword>
<comment type="caution">
    <text evidence="6">The sequence shown here is derived from an EMBL/GenBank/DDBJ whole genome shotgun (WGS) entry which is preliminary data.</text>
</comment>
<feature type="region of interest" description="Disordered" evidence="4">
    <location>
        <begin position="1"/>
        <end position="34"/>
    </location>
</feature>
<evidence type="ECO:0000256" key="1">
    <source>
        <dbReference type="ARBA" id="ARBA00004123"/>
    </source>
</evidence>
<evidence type="ECO:0000313" key="6">
    <source>
        <dbReference type="EMBL" id="KAG0009771.1"/>
    </source>
</evidence>
<dbReference type="EMBL" id="JAAAID010001502">
    <property type="protein sequence ID" value="KAG0009771.1"/>
    <property type="molecule type" value="Genomic_DNA"/>
</dbReference>
<dbReference type="PANTHER" id="PTHR12549:SF38">
    <property type="entry name" value="JMJC DOMAIN-CONTAINING HISTONE DEMETHYLASE 2, ISOFORM A"/>
    <property type="match status" value="1"/>
</dbReference>
<dbReference type="GO" id="GO:0000785">
    <property type="term" value="C:chromatin"/>
    <property type="evidence" value="ECO:0007669"/>
    <property type="project" value="TreeGrafter"/>
</dbReference>
<dbReference type="GO" id="GO:0046872">
    <property type="term" value="F:metal ion binding"/>
    <property type="evidence" value="ECO:0007669"/>
    <property type="project" value="UniProtKB-KW"/>
</dbReference>
<dbReference type="GO" id="GO:0031490">
    <property type="term" value="F:chromatin DNA binding"/>
    <property type="evidence" value="ECO:0007669"/>
    <property type="project" value="TreeGrafter"/>
</dbReference>
<dbReference type="GO" id="GO:0003712">
    <property type="term" value="F:transcription coregulator activity"/>
    <property type="evidence" value="ECO:0007669"/>
    <property type="project" value="TreeGrafter"/>
</dbReference>
<dbReference type="PANTHER" id="PTHR12549">
    <property type="entry name" value="JMJC DOMAIN-CONTAINING HISTONE DEMETHYLATION PROTEIN"/>
    <property type="match status" value="1"/>
</dbReference>
<evidence type="ECO:0000259" key="5">
    <source>
        <dbReference type="PROSITE" id="PS51184"/>
    </source>
</evidence>
<protein>
    <recommendedName>
        <fullName evidence="5">JmjC domain-containing protein</fullName>
    </recommendedName>
</protein>
<dbReference type="InterPro" id="IPR003347">
    <property type="entry name" value="JmjC_dom"/>
</dbReference>
<evidence type="ECO:0000256" key="3">
    <source>
        <dbReference type="ARBA" id="ARBA00023242"/>
    </source>
</evidence>
<dbReference type="Gene3D" id="2.60.120.650">
    <property type="entry name" value="Cupin"/>
    <property type="match status" value="1"/>
</dbReference>
<feature type="region of interest" description="Disordered" evidence="4">
    <location>
        <begin position="337"/>
        <end position="387"/>
    </location>
</feature>
<dbReference type="SUPFAM" id="SSF51197">
    <property type="entry name" value="Clavaminate synthase-like"/>
    <property type="match status" value="1"/>
</dbReference>
<evidence type="ECO:0000256" key="4">
    <source>
        <dbReference type="SAM" id="MobiDB-lite"/>
    </source>
</evidence>
<dbReference type="PROSITE" id="PS51184">
    <property type="entry name" value="JMJC"/>
    <property type="match status" value="1"/>
</dbReference>
<sequence length="924" mass="105522">MKNWGRPSSPAEGLGLPEPGSVLYSGPSKPPKRQANIVIEIPPWIPKKKTHVVRLPRGLRSSGGRIDGRLGENTASQETIVNLSTNDKAQLEWNTYLQGMHERGNGLDPDIKAIWSPNSSADSQRGTTRRYSDHDKVEGYSDATDGISEGDTIFPISPCSHCSDDDASEQATLLRRQPKRYHGSNSSSKSSKRKSLLSRSAPQFELGSTPPITLRFSIPTPPEGMPYVDEYIHSLLAIPVFQPEATVTLEDIVWTEQVMRYDSDLKRFRYSILGVSETMDSDHLLILEEAYRANQVQIDRLRDEDYEFFGAIAEVNPDLVKLYFRWRRSLPDNIGTAATDTIDSTDTPTASLKTVGRERPKQSKDSQSVRNTKVSPVHSGTSRSDKEDDSEVICRKFLPQRHRVVQTSTCITFPVGVERCRGCILKRSDERCLFLNFRYFYIDSPRDEDHRKKYIYGPDFYSDPRMDKELSFNKTNLGIEESNYILAHIYTFARDLFEVEAQHVLHASVITDDATMNKGRVDYVRRPSNGRRFCDHCKISNVSGYWMCCVCSREFCMDCMEKLSETTMCTKRRLHKKRQFVPCGRFHLSTLQSGIKSLKARTRLIPKSLVEDAKKALIGLDREQKSKGAGDKLKYRSAFTTEAEKVTREIFQENWRCREVVVLAGIDKLKRINWSPGFLKQNYGDALGTLWSIEPLARAETTLRRFFELRSAWKLLELPIRPSDEVLNGLYRNIMEALPIPDYTNPDGVFNLSRYFPTGHVGFNPSPKLYISQDSRSSDKKHVSQESGSSPAIIWDIYRADDYRFLSQFLPKPERRALDPIIRRKHYLSPEEQNKLFEQTGIRPFQIAQNLGDAVMIPAGCVRQARFIRDSILVGVDFVSPERLSNTMARQNRQREFNLMKKVGLLTDVVMAKDILFYSTLAML</sequence>
<dbReference type="SMART" id="SM00558">
    <property type="entry name" value="JmjC"/>
    <property type="match status" value="1"/>
</dbReference>
<reference evidence="6" key="1">
    <citation type="journal article" date="2020" name="Fungal Divers.">
        <title>Resolving the Mortierellaceae phylogeny through synthesis of multi-gene phylogenetics and phylogenomics.</title>
        <authorList>
            <person name="Vandepol N."/>
            <person name="Liber J."/>
            <person name="Desiro A."/>
            <person name="Na H."/>
            <person name="Kennedy M."/>
            <person name="Barry K."/>
            <person name="Grigoriev I.V."/>
            <person name="Miller A.N."/>
            <person name="O'Donnell K."/>
            <person name="Stajich J.E."/>
            <person name="Bonito G."/>
        </authorList>
    </citation>
    <scope>NUCLEOTIDE SEQUENCE</scope>
    <source>
        <strain evidence="6">NRRL 2769</strain>
    </source>
</reference>
<evidence type="ECO:0000256" key="2">
    <source>
        <dbReference type="ARBA" id="ARBA00022723"/>
    </source>
</evidence>
<accession>A0A9P6MR81</accession>
<dbReference type="InterPro" id="IPR045109">
    <property type="entry name" value="LSDs-like"/>
</dbReference>
<feature type="compositionally biased region" description="Low complexity" evidence="4">
    <location>
        <begin position="337"/>
        <end position="350"/>
    </location>
</feature>
<dbReference type="Proteomes" id="UP000703661">
    <property type="component" value="Unassembled WGS sequence"/>
</dbReference>
<comment type="subcellular location">
    <subcellularLocation>
        <location evidence="1">Nucleus</location>
    </subcellularLocation>
</comment>
<dbReference type="GO" id="GO:0006357">
    <property type="term" value="P:regulation of transcription by RNA polymerase II"/>
    <property type="evidence" value="ECO:0007669"/>
    <property type="project" value="TreeGrafter"/>
</dbReference>
<gene>
    <name evidence="6" type="ORF">BGZ80_002086</name>
</gene>
<proteinExistence type="predicted"/>
<keyword evidence="3" id="KW-0539">Nucleus</keyword>